<dbReference type="InterPro" id="IPR036388">
    <property type="entry name" value="WH-like_DNA-bd_sf"/>
</dbReference>
<comment type="similarity">
    <text evidence="1">Belongs to the LysR transcriptional regulatory family.</text>
</comment>
<evidence type="ECO:0000313" key="7">
    <source>
        <dbReference type="Proteomes" id="UP001430065"/>
    </source>
</evidence>
<protein>
    <submittedName>
        <fullName evidence="6">LysR family transcriptional regulator</fullName>
    </submittedName>
</protein>
<reference evidence="6 7" key="1">
    <citation type="submission" date="2020-10" db="EMBL/GenBank/DDBJ databases">
        <title>Phylogeny of dyella-like bacteria.</title>
        <authorList>
            <person name="Fu J."/>
        </authorList>
    </citation>
    <scope>NUCLEOTIDE SEQUENCE [LARGE SCALE GENOMIC DNA]</scope>
    <source>
        <strain evidence="6 7">THG-B117</strain>
    </source>
</reference>
<dbReference type="Proteomes" id="UP001430065">
    <property type="component" value="Unassembled WGS sequence"/>
</dbReference>
<keyword evidence="2" id="KW-0805">Transcription regulation</keyword>
<dbReference type="InterPro" id="IPR000847">
    <property type="entry name" value="LysR_HTH_N"/>
</dbReference>
<comment type="caution">
    <text evidence="6">The sequence shown here is derived from an EMBL/GenBank/DDBJ whole genome shotgun (WGS) entry which is preliminary data.</text>
</comment>
<keyword evidence="4" id="KW-0804">Transcription</keyword>
<feature type="domain" description="HTH lysR-type" evidence="5">
    <location>
        <begin position="2"/>
        <end position="59"/>
    </location>
</feature>
<dbReference type="Pfam" id="PF03466">
    <property type="entry name" value="LysR_substrate"/>
    <property type="match status" value="1"/>
</dbReference>
<dbReference type="SUPFAM" id="SSF53850">
    <property type="entry name" value="Periplasmic binding protein-like II"/>
    <property type="match status" value="1"/>
</dbReference>
<dbReference type="PANTHER" id="PTHR30537">
    <property type="entry name" value="HTH-TYPE TRANSCRIPTIONAL REGULATOR"/>
    <property type="match status" value="1"/>
</dbReference>
<organism evidence="6 7">
    <name type="scientific">Dyella kyungheensis</name>
    <dbReference type="NCBI Taxonomy" id="1242174"/>
    <lineage>
        <taxon>Bacteria</taxon>
        <taxon>Pseudomonadati</taxon>
        <taxon>Pseudomonadota</taxon>
        <taxon>Gammaproteobacteria</taxon>
        <taxon>Lysobacterales</taxon>
        <taxon>Rhodanobacteraceae</taxon>
        <taxon>Dyella</taxon>
    </lineage>
</organism>
<name>A0ABS2JV12_9GAMM</name>
<evidence type="ECO:0000313" key="6">
    <source>
        <dbReference type="EMBL" id="MBM7122140.1"/>
    </source>
</evidence>
<dbReference type="PANTHER" id="PTHR30537:SF3">
    <property type="entry name" value="TRANSCRIPTIONAL REGULATORY PROTEIN"/>
    <property type="match status" value="1"/>
</dbReference>
<evidence type="ECO:0000256" key="1">
    <source>
        <dbReference type="ARBA" id="ARBA00009437"/>
    </source>
</evidence>
<accession>A0ABS2JV12</accession>
<dbReference type="InterPro" id="IPR058163">
    <property type="entry name" value="LysR-type_TF_proteobact-type"/>
</dbReference>
<evidence type="ECO:0000256" key="2">
    <source>
        <dbReference type="ARBA" id="ARBA00023015"/>
    </source>
</evidence>
<dbReference type="Gene3D" id="3.40.190.290">
    <property type="match status" value="1"/>
</dbReference>
<dbReference type="Gene3D" id="1.10.10.10">
    <property type="entry name" value="Winged helix-like DNA-binding domain superfamily/Winged helix DNA-binding domain"/>
    <property type="match status" value="1"/>
</dbReference>
<evidence type="ECO:0000256" key="4">
    <source>
        <dbReference type="ARBA" id="ARBA00023163"/>
    </source>
</evidence>
<evidence type="ECO:0000256" key="3">
    <source>
        <dbReference type="ARBA" id="ARBA00023125"/>
    </source>
</evidence>
<gene>
    <name evidence="6" type="ORF">ISP20_13325</name>
</gene>
<dbReference type="Pfam" id="PF00126">
    <property type="entry name" value="HTH_1"/>
    <property type="match status" value="1"/>
</dbReference>
<dbReference type="InterPro" id="IPR036390">
    <property type="entry name" value="WH_DNA-bd_sf"/>
</dbReference>
<evidence type="ECO:0000259" key="5">
    <source>
        <dbReference type="PROSITE" id="PS50931"/>
    </source>
</evidence>
<keyword evidence="7" id="KW-1185">Reference proteome</keyword>
<dbReference type="InterPro" id="IPR005119">
    <property type="entry name" value="LysR_subst-bd"/>
</dbReference>
<dbReference type="EMBL" id="JADIKC010000005">
    <property type="protein sequence ID" value="MBM7122140.1"/>
    <property type="molecule type" value="Genomic_DNA"/>
</dbReference>
<keyword evidence="3" id="KW-0238">DNA-binding</keyword>
<proteinExistence type="inferred from homology"/>
<sequence>MLDWENLHCFAAFARHRSLSAAARELNVEHATVSRRIAALEHELKLKLVDRRARAYYLTADGERIAAMAQRMQEEVFAVERAAQAGQELLKGEISISAPPVMTAWLIAPRLHEFQQQHPGIRLRLITETRIASLPRREADLAIRLSRPTEPDLVARKIGLLNFWLYGAKDYLDTHEPRTRGFLAYDDSMELSEQQQWLRGLLGGRPLVMQSNSLEVQYQAARHGAGVINLPFFVGDYDARLSRIEDEEYVPLVREVWLAVHSDLRHVPIVRVVMPFITACLREGLGIDDAEAGSIAAP</sequence>
<dbReference type="RefSeq" id="WP_204636572.1">
    <property type="nucleotide sequence ID" value="NZ_CP183983.1"/>
</dbReference>
<dbReference type="SUPFAM" id="SSF46785">
    <property type="entry name" value="Winged helix' DNA-binding domain"/>
    <property type="match status" value="1"/>
</dbReference>
<dbReference type="PROSITE" id="PS50931">
    <property type="entry name" value="HTH_LYSR"/>
    <property type="match status" value="1"/>
</dbReference>